<keyword evidence="10" id="KW-1185">Reference proteome</keyword>
<dbReference type="PROSITE" id="PS50043">
    <property type="entry name" value="HTH_LUXR_2"/>
    <property type="match status" value="1"/>
</dbReference>
<keyword evidence="2" id="KW-0805">Transcription regulation</keyword>
<dbReference type="EMBL" id="JNBQ01000055">
    <property type="protein sequence ID" value="KLN32921.1"/>
    <property type="molecule type" value="Genomic_DNA"/>
</dbReference>
<dbReference type="PANTHER" id="PTHR43214:SF24">
    <property type="entry name" value="TRANSCRIPTIONAL REGULATORY PROTEIN NARL-RELATED"/>
    <property type="match status" value="1"/>
</dbReference>
<comment type="caution">
    <text evidence="9">The sequence shown here is derived from an EMBL/GenBank/DDBJ whole genome shotgun (WGS) entry which is preliminary data.</text>
</comment>
<dbReference type="InterPro" id="IPR039420">
    <property type="entry name" value="WalR-like"/>
</dbReference>
<evidence type="ECO:0000259" key="8">
    <source>
        <dbReference type="PROSITE" id="PS50110"/>
    </source>
</evidence>
<dbReference type="STRING" id="264251.FB00_20280"/>
<accession>A0A0H2KH78</accession>
<dbReference type="Pfam" id="PF00196">
    <property type="entry name" value="GerE"/>
    <property type="match status" value="1"/>
</dbReference>
<dbReference type="InterPro" id="IPR000792">
    <property type="entry name" value="Tscrpt_reg_LuxR_C"/>
</dbReference>
<gene>
    <name evidence="9" type="ORF">FB00_20280</name>
</gene>
<feature type="compositionally biased region" description="Low complexity" evidence="6">
    <location>
        <begin position="71"/>
        <end position="86"/>
    </location>
</feature>
<feature type="modified residue" description="4-aspartylphosphate" evidence="5">
    <location>
        <position position="54"/>
    </location>
</feature>
<feature type="region of interest" description="Disordered" evidence="6">
    <location>
        <begin position="71"/>
        <end position="92"/>
    </location>
</feature>
<proteinExistence type="predicted"/>
<dbReference type="SMART" id="SM00421">
    <property type="entry name" value="HTH_LUXR"/>
    <property type="match status" value="1"/>
</dbReference>
<evidence type="ECO:0000256" key="4">
    <source>
        <dbReference type="ARBA" id="ARBA00023163"/>
    </source>
</evidence>
<dbReference type="GO" id="GO:0000160">
    <property type="term" value="P:phosphorelay signal transduction system"/>
    <property type="evidence" value="ECO:0007669"/>
    <property type="project" value="InterPro"/>
</dbReference>
<evidence type="ECO:0000256" key="6">
    <source>
        <dbReference type="SAM" id="MobiDB-lite"/>
    </source>
</evidence>
<dbReference type="SMART" id="SM00448">
    <property type="entry name" value="REC"/>
    <property type="match status" value="1"/>
</dbReference>
<dbReference type="CDD" id="cd06170">
    <property type="entry name" value="LuxR_C_like"/>
    <property type="match status" value="1"/>
</dbReference>
<evidence type="ECO:0000259" key="7">
    <source>
        <dbReference type="PROSITE" id="PS50043"/>
    </source>
</evidence>
<dbReference type="InterPro" id="IPR011006">
    <property type="entry name" value="CheY-like_superfamily"/>
</dbReference>
<dbReference type="InterPro" id="IPR016032">
    <property type="entry name" value="Sig_transdc_resp-reg_C-effctor"/>
</dbReference>
<dbReference type="GO" id="GO:0006355">
    <property type="term" value="P:regulation of DNA-templated transcription"/>
    <property type="evidence" value="ECO:0007669"/>
    <property type="project" value="InterPro"/>
</dbReference>
<feature type="domain" description="Response regulatory" evidence="8">
    <location>
        <begin position="3"/>
        <end position="139"/>
    </location>
</feature>
<evidence type="ECO:0000256" key="3">
    <source>
        <dbReference type="ARBA" id="ARBA00023125"/>
    </source>
</evidence>
<dbReference type="Proteomes" id="UP000035265">
    <property type="component" value="Unassembled WGS sequence"/>
</dbReference>
<evidence type="ECO:0000313" key="10">
    <source>
        <dbReference type="Proteomes" id="UP000035265"/>
    </source>
</evidence>
<keyword evidence="3" id="KW-0238">DNA-binding</keyword>
<evidence type="ECO:0000313" key="9">
    <source>
        <dbReference type="EMBL" id="KLN32921.1"/>
    </source>
</evidence>
<dbReference type="PROSITE" id="PS50110">
    <property type="entry name" value="RESPONSE_REGULATORY"/>
    <property type="match status" value="1"/>
</dbReference>
<name>A0A0H2KH78_9MICO</name>
<reference evidence="9 10" key="1">
    <citation type="submission" date="2014-05" db="EMBL/GenBank/DDBJ databases">
        <title>Cellulosimicrobium funkei U11 genome.</title>
        <authorList>
            <person name="Hu C."/>
            <person name="Gong Y."/>
            <person name="Wan W."/>
            <person name="Jiang M."/>
        </authorList>
    </citation>
    <scope>NUCLEOTIDE SEQUENCE [LARGE SCALE GENOMIC DNA]</scope>
    <source>
        <strain evidence="9 10">U11</strain>
    </source>
</reference>
<feature type="domain" description="HTH luxR-type" evidence="7">
    <location>
        <begin position="168"/>
        <end position="233"/>
    </location>
</feature>
<dbReference type="CDD" id="cd17535">
    <property type="entry name" value="REC_NarL-like"/>
    <property type="match status" value="1"/>
</dbReference>
<dbReference type="PANTHER" id="PTHR43214">
    <property type="entry name" value="TWO-COMPONENT RESPONSE REGULATOR"/>
    <property type="match status" value="1"/>
</dbReference>
<dbReference type="GO" id="GO:0003677">
    <property type="term" value="F:DNA binding"/>
    <property type="evidence" value="ECO:0007669"/>
    <property type="project" value="UniProtKB-KW"/>
</dbReference>
<sequence>MIRVVLVDDQPLVRTGIRALLERADDVEVVGEAADGREGVALVRRVRPDVVLMDLQMPVLDGIAATRRIVADPAPGSGPPDGARSATGADGAAPGPRVVVLTTFDDDANLFAALRAGASGFLLKDASPDELRGAVRTAAAGDALLSPAVTARVVAQAVDAGRRDDALVAAVADRLTDREREVLAHVGRGLTNDEIGAVLFMSPATARTHVGRVLAKLGVRDRAGLVVVAYETGLVRPGTPPR</sequence>
<evidence type="ECO:0000256" key="2">
    <source>
        <dbReference type="ARBA" id="ARBA00023015"/>
    </source>
</evidence>
<dbReference type="Gene3D" id="3.40.50.2300">
    <property type="match status" value="1"/>
</dbReference>
<evidence type="ECO:0000256" key="5">
    <source>
        <dbReference type="PROSITE-ProRule" id="PRU00169"/>
    </source>
</evidence>
<dbReference type="SUPFAM" id="SSF46894">
    <property type="entry name" value="C-terminal effector domain of the bipartite response regulators"/>
    <property type="match status" value="1"/>
</dbReference>
<dbReference type="InterPro" id="IPR058245">
    <property type="entry name" value="NreC/VraR/RcsB-like_REC"/>
</dbReference>
<evidence type="ECO:0000256" key="1">
    <source>
        <dbReference type="ARBA" id="ARBA00022553"/>
    </source>
</evidence>
<dbReference type="PRINTS" id="PR00038">
    <property type="entry name" value="HTHLUXR"/>
</dbReference>
<dbReference type="SUPFAM" id="SSF52172">
    <property type="entry name" value="CheY-like"/>
    <property type="match status" value="1"/>
</dbReference>
<dbReference type="Pfam" id="PF00072">
    <property type="entry name" value="Response_reg"/>
    <property type="match status" value="1"/>
</dbReference>
<organism evidence="9 10">
    <name type="scientific">Cellulosimicrobium funkei</name>
    <dbReference type="NCBI Taxonomy" id="264251"/>
    <lineage>
        <taxon>Bacteria</taxon>
        <taxon>Bacillati</taxon>
        <taxon>Actinomycetota</taxon>
        <taxon>Actinomycetes</taxon>
        <taxon>Micrococcales</taxon>
        <taxon>Promicromonosporaceae</taxon>
        <taxon>Cellulosimicrobium</taxon>
    </lineage>
</organism>
<keyword evidence="4" id="KW-0804">Transcription</keyword>
<dbReference type="AlphaFoldDB" id="A0A0H2KH78"/>
<protein>
    <submittedName>
        <fullName evidence="9">LuxR family transcriptional regulator</fullName>
    </submittedName>
</protein>
<dbReference type="InterPro" id="IPR001789">
    <property type="entry name" value="Sig_transdc_resp-reg_receiver"/>
</dbReference>
<keyword evidence="1 5" id="KW-0597">Phosphoprotein</keyword>
<dbReference type="PATRIC" id="fig|264251.5.peg.4111"/>